<dbReference type="OrthoDB" id="287565at2"/>
<name>A0A1M6Y723_9BACT</name>
<reference evidence="1 2" key="1">
    <citation type="submission" date="2016-11" db="EMBL/GenBank/DDBJ databases">
        <authorList>
            <person name="Jaros S."/>
            <person name="Januszkiewicz K."/>
            <person name="Wedrychowicz H."/>
        </authorList>
    </citation>
    <scope>NUCLEOTIDE SEQUENCE [LARGE SCALE GENOMIC DNA]</scope>
    <source>
        <strain evidence="1 2">DSM 27406</strain>
    </source>
</reference>
<dbReference type="Gene3D" id="3.30.530.20">
    <property type="match status" value="1"/>
</dbReference>
<sequence length="151" mass="17219">MKTNDYSCSFTVEQPSHAIFQAICQVNRWWATNVVGNTQALDEPFTVNLSCDTWVTFRVAVFAPDWHIAWLVTDCHLPWLSNQSEWNHTTLHFYITPTLNGNKLTVIHQGLSPDLECYDRCEQGWNNFAGKSLSKLITTGHGMPDTFKAKV</sequence>
<evidence type="ECO:0000313" key="1">
    <source>
        <dbReference type="EMBL" id="SHL13829.1"/>
    </source>
</evidence>
<dbReference type="Proteomes" id="UP000184420">
    <property type="component" value="Unassembled WGS sequence"/>
</dbReference>
<dbReference type="RefSeq" id="WP_073078806.1">
    <property type="nucleotide sequence ID" value="NZ_FRBL01000002.1"/>
</dbReference>
<accession>A0A1M6Y723</accession>
<dbReference type="AlphaFoldDB" id="A0A1M6Y723"/>
<proteinExistence type="predicted"/>
<dbReference type="STRING" id="1419482.SAMN05444266_102173"/>
<organism evidence="1 2">
    <name type="scientific">Chitinophaga jiangningensis</name>
    <dbReference type="NCBI Taxonomy" id="1419482"/>
    <lineage>
        <taxon>Bacteria</taxon>
        <taxon>Pseudomonadati</taxon>
        <taxon>Bacteroidota</taxon>
        <taxon>Chitinophagia</taxon>
        <taxon>Chitinophagales</taxon>
        <taxon>Chitinophagaceae</taxon>
        <taxon>Chitinophaga</taxon>
    </lineage>
</organism>
<keyword evidence="2" id="KW-1185">Reference proteome</keyword>
<dbReference type="InterPro" id="IPR023393">
    <property type="entry name" value="START-like_dom_sf"/>
</dbReference>
<gene>
    <name evidence="1" type="ORF">SAMN05444266_102173</name>
</gene>
<dbReference type="SUPFAM" id="SSF55961">
    <property type="entry name" value="Bet v1-like"/>
    <property type="match status" value="1"/>
</dbReference>
<evidence type="ECO:0000313" key="2">
    <source>
        <dbReference type="Proteomes" id="UP000184420"/>
    </source>
</evidence>
<evidence type="ECO:0008006" key="3">
    <source>
        <dbReference type="Google" id="ProtNLM"/>
    </source>
</evidence>
<dbReference type="EMBL" id="FRBL01000002">
    <property type="protein sequence ID" value="SHL13829.1"/>
    <property type="molecule type" value="Genomic_DNA"/>
</dbReference>
<protein>
    <recommendedName>
        <fullName evidence="3">Activator of Hsp90 ATPase homolog 1-like protein</fullName>
    </recommendedName>
</protein>